<feature type="compositionally biased region" description="Low complexity" evidence="1">
    <location>
        <begin position="399"/>
        <end position="417"/>
    </location>
</feature>
<dbReference type="EMBL" id="CP120992">
    <property type="protein sequence ID" value="WLQ40214.1"/>
    <property type="molecule type" value="Genomic_DNA"/>
</dbReference>
<dbReference type="InterPro" id="IPR025447">
    <property type="entry name" value="DUF4192"/>
</dbReference>
<dbReference type="Proteomes" id="UP001229952">
    <property type="component" value="Chromosome"/>
</dbReference>
<protein>
    <submittedName>
        <fullName evidence="2">DUF4192 domain-containing protein</fullName>
    </submittedName>
</protein>
<evidence type="ECO:0000313" key="2">
    <source>
        <dbReference type="EMBL" id="WLQ40214.1"/>
    </source>
</evidence>
<accession>A0ABY9I1P1</accession>
<name>A0ABY9I1P1_9ACTN</name>
<proteinExistence type="predicted"/>
<evidence type="ECO:0000313" key="3">
    <source>
        <dbReference type="Proteomes" id="UP001229952"/>
    </source>
</evidence>
<keyword evidence="3" id="KW-1185">Reference proteome</keyword>
<reference evidence="2 3" key="1">
    <citation type="submission" date="2023-03" db="EMBL/GenBank/DDBJ databases">
        <title>Isolation and description of six Streptomyces strains from soil environments, able to metabolize different microbial glucans.</title>
        <authorList>
            <person name="Widen T."/>
            <person name="Larsbrink J."/>
        </authorList>
    </citation>
    <scope>NUCLEOTIDE SEQUENCE [LARGE SCALE GENOMIC DNA]</scope>
    <source>
        <strain evidence="2 3">Mut2</strain>
    </source>
</reference>
<dbReference type="RefSeq" id="WP_306086661.1">
    <property type="nucleotide sequence ID" value="NZ_CP120992.1"/>
</dbReference>
<feature type="compositionally biased region" description="Basic residues" evidence="1">
    <location>
        <begin position="418"/>
        <end position="437"/>
    </location>
</feature>
<dbReference type="Pfam" id="PF13830">
    <property type="entry name" value="DUF4192"/>
    <property type="match status" value="1"/>
</dbReference>
<organism evidence="2 3">
    <name type="scientific">Streptomyces laculatispora</name>
    <dbReference type="NCBI Taxonomy" id="887464"/>
    <lineage>
        <taxon>Bacteria</taxon>
        <taxon>Bacillati</taxon>
        <taxon>Actinomycetota</taxon>
        <taxon>Actinomycetes</taxon>
        <taxon>Kitasatosporales</taxon>
        <taxon>Streptomycetaceae</taxon>
        <taxon>Streptomyces</taxon>
    </lineage>
</organism>
<gene>
    <name evidence="2" type="ORF">P8A22_09480</name>
</gene>
<feature type="region of interest" description="Disordered" evidence="1">
    <location>
        <begin position="373"/>
        <end position="437"/>
    </location>
</feature>
<sequence length="437" mass="47147">MNKHHESTGPSDEQQITLRGPAELADALPYLMGFHPNDSVVMVALHGGRGRFGGRLRLGIPQSEQEWPSVAEQLAECLVKGSERRGGRPDAIVVFLCQDPAEGETGSQIMERLRPFAQRLRTACGALDVPVLEALCISDSRYWSYCCPDARCCPVDGNPLAVPGTSVMAAAATYAGIQVRGSLREMETRLTPLAATAGTGQQQALDSAGAALLPKLLDEEGRREVGGSTLKLARRLMKRLGEAPAALPSMSDLNDDRLISHEEAAAVILGLQDRETRDRAAEWMEGPEAESALRLWRALARRCVAPYEEHAAAPLTLAGWVAWSTGDEPAARVALGLALRLDPGYTFAQLLHEACNQGLDPETLRRCLRGERATRTVRRGHPAGRVAGARSARARAAVRRGTQTRSTRPGTATGPAAGRRRAGQSRTQGRRGARTRR</sequence>
<evidence type="ECO:0000256" key="1">
    <source>
        <dbReference type="SAM" id="MobiDB-lite"/>
    </source>
</evidence>